<protein>
    <submittedName>
        <fullName evidence="1">T9SS type A sorting domain-containing protein</fullName>
    </submittedName>
</protein>
<dbReference type="NCBIfam" id="TIGR04183">
    <property type="entry name" value="Por_Secre_tail"/>
    <property type="match status" value="1"/>
</dbReference>
<name>A0A7X9S0Q3_9BACT</name>
<dbReference type="Proteomes" id="UP000576082">
    <property type="component" value="Unassembled WGS sequence"/>
</dbReference>
<comment type="caution">
    <text evidence="1">The sequence shown here is derived from an EMBL/GenBank/DDBJ whole genome shotgun (WGS) entry which is preliminary data.</text>
</comment>
<dbReference type="AlphaFoldDB" id="A0A7X9S0Q3"/>
<evidence type="ECO:0000313" key="1">
    <source>
        <dbReference type="EMBL" id="NME72215.1"/>
    </source>
</evidence>
<dbReference type="RefSeq" id="WP_169660409.1">
    <property type="nucleotide sequence ID" value="NZ_JABANE010000143.1"/>
</dbReference>
<gene>
    <name evidence="1" type="ORF">HHU12_29920</name>
</gene>
<sequence length="99" mass="11629">MLFTKALNFIKNTVSPEKEWKVYPTLVYDHVTISTPKKSSTYFVEIISENGEVLMDQKYKGATKIYFNKWGKGVYQMTLKYDEGEIKSKILVYPRFENV</sequence>
<evidence type="ECO:0000313" key="2">
    <source>
        <dbReference type="Proteomes" id="UP000576082"/>
    </source>
</evidence>
<organism evidence="1 2">
    <name type="scientific">Flammeovirga aprica JL-4</name>
    <dbReference type="NCBI Taxonomy" id="694437"/>
    <lineage>
        <taxon>Bacteria</taxon>
        <taxon>Pseudomonadati</taxon>
        <taxon>Bacteroidota</taxon>
        <taxon>Cytophagia</taxon>
        <taxon>Cytophagales</taxon>
        <taxon>Flammeovirgaceae</taxon>
        <taxon>Flammeovirga</taxon>
    </lineage>
</organism>
<keyword evidence="2" id="KW-1185">Reference proteome</keyword>
<reference evidence="1 2" key="1">
    <citation type="submission" date="2020-04" db="EMBL/GenBank/DDBJ databases">
        <title>Flammeovirga sp. SR4, a novel species isolated from seawater.</title>
        <authorList>
            <person name="Wang X."/>
        </authorList>
    </citation>
    <scope>NUCLEOTIDE SEQUENCE [LARGE SCALE GENOMIC DNA]</scope>
    <source>
        <strain evidence="1 2">ATCC 23126</strain>
    </source>
</reference>
<dbReference type="InterPro" id="IPR026444">
    <property type="entry name" value="Secre_tail"/>
</dbReference>
<proteinExistence type="predicted"/>
<dbReference type="EMBL" id="JABANE010000143">
    <property type="protein sequence ID" value="NME72215.1"/>
    <property type="molecule type" value="Genomic_DNA"/>
</dbReference>
<accession>A0A7X9S0Q3</accession>